<dbReference type="Proteomes" id="UP000006671">
    <property type="component" value="Unassembled WGS sequence"/>
</dbReference>
<dbReference type="InterPro" id="IPR024936">
    <property type="entry name" value="Cyclophilin-type_PPIase"/>
</dbReference>
<dbReference type="RefSeq" id="XP_002679367.1">
    <property type="nucleotide sequence ID" value="XM_002679321.1"/>
</dbReference>
<dbReference type="AlphaFoldDB" id="D2V9P6"/>
<dbReference type="VEuPathDB" id="AmoebaDB:NAEGRDRAFT_44910"/>
<feature type="domain" description="PPIase cyclophilin-type" evidence="5">
    <location>
        <begin position="7"/>
        <end position="164"/>
    </location>
</feature>
<dbReference type="GO" id="GO:0006457">
    <property type="term" value="P:protein folding"/>
    <property type="evidence" value="ECO:0007669"/>
    <property type="project" value="InterPro"/>
</dbReference>
<accession>D2V9P6</accession>
<dbReference type="GO" id="GO:0005737">
    <property type="term" value="C:cytoplasm"/>
    <property type="evidence" value="ECO:0007669"/>
    <property type="project" value="TreeGrafter"/>
</dbReference>
<keyword evidence="3 4" id="KW-0413">Isomerase</keyword>
<dbReference type="GeneID" id="8859861"/>
<dbReference type="OrthoDB" id="193499at2759"/>
<sequence>MSRSRVFFDITIGAAPAGRVVFELYNDIVPKTAENFRALCTGEKGFGYKGSIFHRVIKDFMIQGGDFTNFNGTGGKSIYGTKFEDENFKEKHTIPGLLSMANAGKNTNGSQFFVTTVPCPWLDGKHVVFGKVVEGYEIIKKIEGSKTNQRDTPLSEVKIADCGAL</sequence>
<dbReference type="GO" id="GO:0016018">
    <property type="term" value="F:cyclosporin A binding"/>
    <property type="evidence" value="ECO:0007669"/>
    <property type="project" value="TreeGrafter"/>
</dbReference>
<dbReference type="Pfam" id="PF00160">
    <property type="entry name" value="Pro_isomerase"/>
    <property type="match status" value="1"/>
</dbReference>
<dbReference type="GO" id="GO:0003755">
    <property type="term" value="F:peptidyl-prolyl cis-trans isomerase activity"/>
    <property type="evidence" value="ECO:0007669"/>
    <property type="project" value="UniProtKB-UniRule"/>
</dbReference>
<reference evidence="7 8" key="1">
    <citation type="journal article" date="2010" name="Cell">
        <title>The genome of Naegleria gruberi illuminates early eukaryotic versatility.</title>
        <authorList>
            <person name="Fritz-Laylin L.K."/>
            <person name="Prochnik S.E."/>
            <person name="Ginger M.L."/>
            <person name="Dacks J.B."/>
            <person name="Carpenter M.L."/>
            <person name="Field M.C."/>
            <person name="Kuo A."/>
            <person name="Paredez A."/>
            <person name="Chapman J."/>
            <person name="Pham J."/>
            <person name="Shu S."/>
            <person name="Neupane R."/>
            <person name="Cipriano M."/>
            <person name="Mancuso J."/>
            <person name="Tu H."/>
            <person name="Salamov A."/>
            <person name="Lindquist E."/>
            <person name="Shapiro H."/>
            <person name="Lucas S."/>
            <person name="Grigoriev I.V."/>
            <person name="Cande W.Z."/>
            <person name="Fulton C."/>
            <person name="Rokhsar D.S."/>
            <person name="Dawson S.C."/>
        </authorList>
    </citation>
    <scope>NUCLEOTIDE SEQUENCE [LARGE SCALE GENOMIC DNA]</scope>
    <source>
        <strain evidence="7 8">NEG-M</strain>
    </source>
</reference>
<name>D2V9P6_NAEGR</name>
<dbReference type="FunCoup" id="D2V9P6">
    <property type="interactions" value="178"/>
</dbReference>
<evidence type="ECO:0000256" key="4">
    <source>
        <dbReference type="RuleBase" id="RU363019"/>
    </source>
</evidence>
<evidence type="ECO:0000313" key="7">
    <source>
        <dbReference type="EMBL" id="EFC46623.1"/>
    </source>
</evidence>
<dbReference type="InterPro" id="IPR002130">
    <property type="entry name" value="Cyclophilin-type_PPIase_dom"/>
</dbReference>
<dbReference type="KEGG" id="ngr:NAEGRDRAFT_38530"/>
<dbReference type="FunFam" id="2.40.100.10:FF:000001">
    <property type="entry name" value="Peptidyl-prolyl cis-trans isomerase"/>
    <property type="match status" value="1"/>
</dbReference>
<dbReference type="PIRSF" id="PIRSF001467">
    <property type="entry name" value="Peptidylpro_ismrse"/>
    <property type="match status" value="1"/>
</dbReference>
<dbReference type="eggNOG" id="KOG0865">
    <property type="taxonomic scope" value="Eukaryota"/>
</dbReference>
<dbReference type="EC" id="5.2.1.8" evidence="4"/>
<dbReference type="PROSITE" id="PS00170">
    <property type="entry name" value="CSA_PPIASE_1"/>
    <property type="match status" value="1"/>
</dbReference>
<dbReference type="PROSITE" id="PS50072">
    <property type="entry name" value="CSA_PPIASE_2"/>
    <property type="match status" value="1"/>
</dbReference>
<dbReference type="PRINTS" id="PR00153">
    <property type="entry name" value="CSAPPISMRASE"/>
</dbReference>
<organism evidence="8">
    <name type="scientific">Naegleria gruberi</name>
    <name type="common">Amoeba</name>
    <dbReference type="NCBI Taxonomy" id="5762"/>
    <lineage>
        <taxon>Eukaryota</taxon>
        <taxon>Discoba</taxon>
        <taxon>Heterolobosea</taxon>
        <taxon>Tetramitia</taxon>
        <taxon>Eutetramitia</taxon>
        <taxon>Vahlkampfiidae</taxon>
        <taxon>Naegleria</taxon>
    </lineage>
</organism>
<dbReference type="EMBL" id="GG738858">
    <property type="protein sequence ID" value="EFC46623.1"/>
    <property type="molecule type" value="Genomic_DNA"/>
</dbReference>
<evidence type="ECO:0000256" key="1">
    <source>
        <dbReference type="ARBA" id="ARBA00000971"/>
    </source>
</evidence>
<dbReference type="OMA" id="ENFKRTH"/>
<dbReference type="STRING" id="5762.D2V9P6"/>
<keyword evidence="8" id="KW-1185">Reference proteome</keyword>
<evidence type="ECO:0000259" key="5">
    <source>
        <dbReference type="PROSITE" id="PS50072"/>
    </source>
</evidence>
<evidence type="ECO:0000256" key="2">
    <source>
        <dbReference type="ARBA" id="ARBA00023110"/>
    </source>
</evidence>
<evidence type="ECO:0000256" key="3">
    <source>
        <dbReference type="ARBA" id="ARBA00023235"/>
    </source>
</evidence>
<dbReference type="EMBL" id="GG739376">
    <property type="protein sequence ID" value="EFC35313.1"/>
    <property type="molecule type" value="Genomic_DNA"/>
</dbReference>
<gene>
    <name evidence="7" type="ORF">NAEGRDRAFT_38530</name>
    <name evidence="6" type="ORF">NAEGRDRAFT_44910</name>
</gene>
<keyword evidence="2 4" id="KW-0697">Rotamase</keyword>
<comment type="similarity">
    <text evidence="4">Belongs to the cyclophilin-type PPIase family.</text>
</comment>
<comment type="function">
    <text evidence="4">PPIases accelerate the folding of proteins. It catalyzes the cis-trans isomerization of proline imidic peptide bonds in oligopeptides.</text>
</comment>
<dbReference type="SUPFAM" id="SSF50891">
    <property type="entry name" value="Cyclophilin-like"/>
    <property type="match status" value="1"/>
</dbReference>
<proteinExistence type="inferred from homology"/>
<dbReference type="PANTHER" id="PTHR11071">
    <property type="entry name" value="PEPTIDYL-PROLYL CIS-TRANS ISOMERASE"/>
    <property type="match status" value="1"/>
</dbReference>
<dbReference type="CDD" id="cd01926">
    <property type="entry name" value="cyclophilin_ABH_like"/>
    <property type="match status" value="1"/>
</dbReference>
<dbReference type="InterPro" id="IPR020892">
    <property type="entry name" value="Cyclophilin-type_PPIase_CS"/>
</dbReference>
<evidence type="ECO:0000313" key="8">
    <source>
        <dbReference type="Proteomes" id="UP000006671"/>
    </source>
</evidence>
<protein>
    <recommendedName>
        <fullName evidence="4">Peptidyl-prolyl cis-trans isomerase</fullName>
        <shortName evidence="4">PPIase</shortName>
        <ecNumber evidence="4">5.2.1.8</ecNumber>
    </recommendedName>
</protein>
<comment type="catalytic activity">
    <reaction evidence="1 4">
        <text>[protein]-peptidylproline (omega=180) = [protein]-peptidylproline (omega=0)</text>
        <dbReference type="Rhea" id="RHEA:16237"/>
        <dbReference type="Rhea" id="RHEA-COMP:10747"/>
        <dbReference type="Rhea" id="RHEA-COMP:10748"/>
        <dbReference type="ChEBI" id="CHEBI:83833"/>
        <dbReference type="ChEBI" id="CHEBI:83834"/>
        <dbReference type="EC" id="5.2.1.8"/>
    </reaction>
</comment>
<dbReference type="PANTHER" id="PTHR11071:SF561">
    <property type="entry name" value="PEPTIDYL-PROLYL CIS-TRANS ISOMERASE D-RELATED"/>
    <property type="match status" value="1"/>
</dbReference>
<dbReference type="Gene3D" id="2.40.100.10">
    <property type="entry name" value="Cyclophilin-like"/>
    <property type="match status" value="1"/>
</dbReference>
<dbReference type="InterPro" id="IPR029000">
    <property type="entry name" value="Cyclophilin-like_dom_sf"/>
</dbReference>
<evidence type="ECO:0000313" key="6">
    <source>
        <dbReference type="EMBL" id="EFC35313.1"/>
    </source>
</evidence>